<organism evidence="2 3">
    <name type="scientific">Triangularia setosa</name>
    <dbReference type="NCBI Taxonomy" id="2587417"/>
    <lineage>
        <taxon>Eukaryota</taxon>
        <taxon>Fungi</taxon>
        <taxon>Dikarya</taxon>
        <taxon>Ascomycota</taxon>
        <taxon>Pezizomycotina</taxon>
        <taxon>Sordariomycetes</taxon>
        <taxon>Sordariomycetidae</taxon>
        <taxon>Sordariales</taxon>
        <taxon>Podosporaceae</taxon>
        <taxon>Triangularia</taxon>
    </lineage>
</organism>
<keyword evidence="3" id="KW-1185">Reference proteome</keyword>
<sequence length="237" mass="25309">MPNKSCTIRVTLGYLTALNPIKPPCVNDKGSPPVKKDSFSWQLRLNGKFAPTLPSQLANMPHFGNWHRDLLYVAVNYGWDRHSSVRIPPSASILFSMGMTFIDNPGIGRHAVWTVDQALGSLDVGKGGANARMMMLDTDGRTKMFGQGQASGRDAGVEGAGATDAGGGSAAVQLSASDEVAAGFSGMNRRPKKRSGKGKKKFDEVRAVLKEVLGFLGKEDVVVKAMVDVNRGFGGKE</sequence>
<protein>
    <submittedName>
        <fullName evidence="2">Uncharacterized protein</fullName>
    </submittedName>
</protein>
<name>A0AAN7ABT2_9PEZI</name>
<dbReference type="Proteomes" id="UP001302321">
    <property type="component" value="Unassembled WGS sequence"/>
</dbReference>
<dbReference type="AlphaFoldDB" id="A0AAN7ABT2"/>
<reference evidence="2" key="1">
    <citation type="journal article" date="2023" name="Mol. Phylogenet. Evol.">
        <title>Genome-scale phylogeny and comparative genomics of the fungal order Sordariales.</title>
        <authorList>
            <person name="Hensen N."/>
            <person name="Bonometti L."/>
            <person name="Westerberg I."/>
            <person name="Brannstrom I.O."/>
            <person name="Guillou S."/>
            <person name="Cros-Aarteil S."/>
            <person name="Calhoun S."/>
            <person name="Haridas S."/>
            <person name="Kuo A."/>
            <person name="Mondo S."/>
            <person name="Pangilinan J."/>
            <person name="Riley R."/>
            <person name="LaButti K."/>
            <person name="Andreopoulos B."/>
            <person name="Lipzen A."/>
            <person name="Chen C."/>
            <person name="Yan M."/>
            <person name="Daum C."/>
            <person name="Ng V."/>
            <person name="Clum A."/>
            <person name="Steindorff A."/>
            <person name="Ohm R.A."/>
            <person name="Martin F."/>
            <person name="Silar P."/>
            <person name="Natvig D.O."/>
            <person name="Lalanne C."/>
            <person name="Gautier V."/>
            <person name="Ament-Velasquez S.L."/>
            <person name="Kruys A."/>
            <person name="Hutchinson M.I."/>
            <person name="Powell A.J."/>
            <person name="Barry K."/>
            <person name="Miller A.N."/>
            <person name="Grigoriev I.V."/>
            <person name="Debuchy R."/>
            <person name="Gladieux P."/>
            <person name="Hiltunen Thoren M."/>
            <person name="Johannesson H."/>
        </authorList>
    </citation>
    <scope>NUCLEOTIDE SEQUENCE</scope>
    <source>
        <strain evidence="2">CBS 892.96</strain>
    </source>
</reference>
<evidence type="ECO:0000256" key="1">
    <source>
        <dbReference type="SAM" id="MobiDB-lite"/>
    </source>
</evidence>
<feature type="region of interest" description="Disordered" evidence="1">
    <location>
        <begin position="145"/>
        <end position="164"/>
    </location>
</feature>
<dbReference type="EMBL" id="MU866095">
    <property type="protein sequence ID" value="KAK4180714.1"/>
    <property type="molecule type" value="Genomic_DNA"/>
</dbReference>
<evidence type="ECO:0000313" key="3">
    <source>
        <dbReference type="Proteomes" id="UP001302321"/>
    </source>
</evidence>
<evidence type="ECO:0000313" key="2">
    <source>
        <dbReference type="EMBL" id="KAK4180714.1"/>
    </source>
</evidence>
<comment type="caution">
    <text evidence="2">The sequence shown here is derived from an EMBL/GenBank/DDBJ whole genome shotgun (WGS) entry which is preliminary data.</text>
</comment>
<gene>
    <name evidence="2" type="ORF">QBC36DRAFT_307038</name>
</gene>
<accession>A0AAN7ABT2</accession>
<reference evidence="2" key="2">
    <citation type="submission" date="2023-05" db="EMBL/GenBank/DDBJ databases">
        <authorList>
            <consortium name="Lawrence Berkeley National Laboratory"/>
            <person name="Steindorff A."/>
            <person name="Hensen N."/>
            <person name="Bonometti L."/>
            <person name="Westerberg I."/>
            <person name="Brannstrom I.O."/>
            <person name="Guillou S."/>
            <person name="Cros-Aarteil S."/>
            <person name="Calhoun S."/>
            <person name="Haridas S."/>
            <person name="Kuo A."/>
            <person name="Mondo S."/>
            <person name="Pangilinan J."/>
            <person name="Riley R."/>
            <person name="Labutti K."/>
            <person name="Andreopoulos B."/>
            <person name="Lipzen A."/>
            <person name="Chen C."/>
            <person name="Yanf M."/>
            <person name="Daum C."/>
            <person name="Ng V."/>
            <person name="Clum A."/>
            <person name="Ohm R."/>
            <person name="Martin F."/>
            <person name="Silar P."/>
            <person name="Natvig D."/>
            <person name="Lalanne C."/>
            <person name="Gautier V."/>
            <person name="Ament-Velasquez S.L."/>
            <person name="Kruys A."/>
            <person name="Hutchinson M.I."/>
            <person name="Powell A.J."/>
            <person name="Barry K."/>
            <person name="Miller A.N."/>
            <person name="Grigoriev I.V."/>
            <person name="Debuchy R."/>
            <person name="Gladieux P."/>
            <person name="Thoren M.H."/>
            <person name="Johannesson H."/>
        </authorList>
    </citation>
    <scope>NUCLEOTIDE SEQUENCE</scope>
    <source>
        <strain evidence="2">CBS 892.96</strain>
    </source>
</reference>
<proteinExistence type="predicted"/>